<keyword evidence="2 6" id="KW-0479">Metal-binding</keyword>
<dbReference type="AlphaFoldDB" id="A0A7S4EC02"/>
<dbReference type="PANTHER" id="PTHR11804">
    <property type="entry name" value="PROTEASE M3 THIMET OLIGOPEPTIDASE-RELATED"/>
    <property type="match status" value="1"/>
</dbReference>
<evidence type="ECO:0000313" key="9">
    <source>
        <dbReference type="EMBL" id="CAH0373881.1"/>
    </source>
</evidence>
<evidence type="ECO:0000256" key="5">
    <source>
        <dbReference type="ARBA" id="ARBA00023049"/>
    </source>
</evidence>
<keyword evidence="4 6" id="KW-0862">Zinc</keyword>
<gene>
    <name evidence="8" type="ORF">PCAL00307_LOCUS18047</name>
    <name evidence="9" type="ORF">PECAL_4P11250</name>
</gene>
<accession>A0A7S4EC02</accession>
<dbReference type="Pfam" id="PF01432">
    <property type="entry name" value="Peptidase_M3"/>
    <property type="match status" value="1"/>
</dbReference>
<evidence type="ECO:0000256" key="1">
    <source>
        <dbReference type="ARBA" id="ARBA00022670"/>
    </source>
</evidence>
<evidence type="ECO:0000256" key="4">
    <source>
        <dbReference type="ARBA" id="ARBA00022833"/>
    </source>
</evidence>
<dbReference type="GO" id="GO:0005739">
    <property type="term" value="C:mitochondrion"/>
    <property type="evidence" value="ECO:0007669"/>
    <property type="project" value="TreeGrafter"/>
</dbReference>
<evidence type="ECO:0000256" key="6">
    <source>
        <dbReference type="RuleBase" id="RU003435"/>
    </source>
</evidence>
<evidence type="ECO:0000259" key="7">
    <source>
        <dbReference type="Pfam" id="PF01432"/>
    </source>
</evidence>
<reference evidence="9" key="2">
    <citation type="submission" date="2021-11" db="EMBL/GenBank/DDBJ databases">
        <authorList>
            <consortium name="Genoscope - CEA"/>
            <person name="William W."/>
        </authorList>
    </citation>
    <scope>NUCLEOTIDE SEQUENCE</scope>
</reference>
<dbReference type="SUPFAM" id="SSF55486">
    <property type="entry name" value="Metalloproteases ('zincins'), catalytic domain"/>
    <property type="match status" value="1"/>
</dbReference>
<evidence type="ECO:0000256" key="2">
    <source>
        <dbReference type="ARBA" id="ARBA00022723"/>
    </source>
</evidence>
<dbReference type="GO" id="GO:0006508">
    <property type="term" value="P:proteolysis"/>
    <property type="evidence" value="ECO:0007669"/>
    <property type="project" value="UniProtKB-KW"/>
</dbReference>
<keyword evidence="1 6" id="KW-0645">Protease</keyword>
<dbReference type="GO" id="GO:0004222">
    <property type="term" value="F:metalloendopeptidase activity"/>
    <property type="evidence" value="ECO:0007669"/>
    <property type="project" value="InterPro"/>
</dbReference>
<sequence>MMRRAVTRLARRNFGFAGTQIKTPSDWDAAATQAIATARTHADAINGKNRDPLLTLRRLDAVSVALCSVLDPAALCVAAHDCADWRAAASGAAARVEGVMEELNASAALALAAAACAAGNDLPPSARRLADAFHSEFSRDAGVAPARATERQAVQLLFATDFDESASWIRVPCVGAERVAAAVDAAAPGCASHNGDSVDLFSTCSAVSAFLTVSHDATARKIVFDHHEAALSFDALDVLASARRGVVTAHSALEGSLIGGVDAAKAFVYAALTTAKRRAAFEERRGAALLGLERLEPSDRLAAAHRLRERQPTDDGDVVTAICVAPPGFTVDEVPCGADEAWAPGVRKLVVAGRGTRATIYLDLEPRPGKPTGCAHYTVACACDVDGSGADAPAETWGLLTPSRLPAVGAIVSSSPDARALAHEWGHALHGAIHRSTSQHLAGTRGSTDAAELPATALEVLAPRRRRNTRGMEAVAALRGAVFDLALHGAYGCDVSTYAALAIADARAGAGRRADIIDWLPHVAEAPAALYAYPWGRARADGLWRRPDAESELLCVLEGDEARALDW</sequence>
<keyword evidence="10" id="KW-1185">Reference proteome</keyword>
<comment type="similarity">
    <text evidence="6">Belongs to the peptidase M3 family.</text>
</comment>
<dbReference type="EMBL" id="CAKKNE010000004">
    <property type="protein sequence ID" value="CAH0373881.1"/>
    <property type="molecule type" value="Genomic_DNA"/>
</dbReference>
<evidence type="ECO:0000313" key="8">
    <source>
        <dbReference type="EMBL" id="CAE0702602.1"/>
    </source>
</evidence>
<proteinExistence type="inferred from homology"/>
<organism evidence="8">
    <name type="scientific">Pelagomonas calceolata</name>
    <dbReference type="NCBI Taxonomy" id="35677"/>
    <lineage>
        <taxon>Eukaryota</taxon>
        <taxon>Sar</taxon>
        <taxon>Stramenopiles</taxon>
        <taxon>Ochrophyta</taxon>
        <taxon>Pelagophyceae</taxon>
        <taxon>Pelagomonadales</taxon>
        <taxon>Pelagomonadaceae</taxon>
        <taxon>Pelagomonas</taxon>
    </lineage>
</organism>
<evidence type="ECO:0000313" key="10">
    <source>
        <dbReference type="Proteomes" id="UP000789595"/>
    </source>
</evidence>
<dbReference type="InterPro" id="IPR045090">
    <property type="entry name" value="Pept_M3A_M3B"/>
</dbReference>
<dbReference type="OrthoDB" id="17530at2759"/>
<dbReference type="Gene3D" id="1.10.1370.40">
    <property type="match status" value="1"/>
</dbReference>
<reference evidence="8" key="1">
    <citation type="submission" date="2021-01" db="EMBL/GenBank/DDBJ databases">
        <authorList>
            <person name="Corre E."/>
            <person name="Pelletier E."/>
            <person name="Niang G."/>
            <person name="Scheremetjew M."/>
            <person name="Finn R."/>
            <person name="Kale V."/>
            <person name="Holt S."/>
            <person name="Cochrane G."/>
            <person name="Meng A."/>
            <person name="Brown T."/>
            <person name="Cohen L."/>
        </authorList>
    </citation>
    <scope>NUCLEOTIDE SEQUENCE</scope>
    <source>
        <strain evidence="8">CCMP1756</strain>
    </source>
</reference>
<comment type="cofactor">
    <cofactor evidence="6">
        <name>Zn(2+)</name>
        <dbReference type="ChEBI" id="CHEBI:29105"/>
    </cofactor>
    <text evidence="6">Binds 1 zinc ion.</text>
</comment>
<dbReference type="Proteomes" id="UP000789595">
    <property type="component" value="Unassembled WGS sequence"/>
</dbReference>
<protein>
    <recommendedName>
        <fullName evidence="7">Peptidase M3A/M3B catalytic domain-containing protein</fullName>
    </recommendedName>
</protein>
<name>A0A7S4EC02_9STRA</name>
<dbReference type="EMBL" id="HBIW01020938">
    <property type="protein sequence ID" value="CAE0702602.1"/>
    <property type="molecule type" value="Transcribed_RNA"/>
</dbReference>
<feature type="domain" description="Peptidase M3A/M3B catalytic" evidence="7">
    <location>
        <begin position="337"/>
        <end position="463"/>
    </location>
</feature>
<dbReference type="InterPro" id="IPR001567">
    <property type="entry name" value="Pept_M3A_M3B_dom"/>
</dbReference>
<keyword evidence="3 6" id="KW-0378">Hydrolase</keyword>
<dbReference type="GO" id="GO:0046872">
    <property type="term" value="F:metal ion binding"/>
    <property type="evidence" value="ECO:0007669"/>
    <property type="project" value="UniProtKB-UniRule"/>
</dbReference>
<dbReference type="GO" id="GO:0006518">
    <property type="term" value="P:peptide metabolic process"/>
    <property type="evidence" value="ECO:0007669"/>
    <property type="project" value="TreeGrafter"/>
</dbReference>
<keyword evidence="5 6" id="KW-0482">Metalloprotease</keyword>
<evidence type="ECO:0000256" key="3">
    <source>
        <dbReference type="ARBA" id="ARBA00022801"/>
    </source>
</evidence>
<dbReference type="PANTHER" id="PTHR11804:SF79">
    <property type="entry name" value="MITOCHONDRIAL INTERMEDIATE PEPTIDASE"/>
    <property type="match status" value="1"/>
</dbReference>